<evidence type="ECO:0000259" key="2">
    <source>
        <dbReference type="PROSITE" id="PS50110"/>
    </source>
</evidence>
<dbReference type="InterPro" id="IPR001789">
    <property type="entry name" value="Sig_transdc_resp-reg_receiver"/>
</dbReference>
<dbReference type="PROSITE" id="PS50110">
    <property type="entry name" value="RESPONSE_REGULATORY"/>
    <property type="match status" value="1"/>
</dbReference>
<comment type="caution">
    <text evidence="3">The sequence shown here is derived from an EMBL/GenBank/DDBJ whole genome shotgun (WGS) entry which is preliminary data.</text>
</comment>
<accession>A0A7X0LJT7</accession>
<feature type="domain" description="Response regulatory" evidence="2">
    <location>
        <begin position="6"/>
        <end position="117"/>
    </location>
</feature>
<dbReference type="SUPFAM" id="SSF52172">
    <property type="entry name" value="CheY-like"/>
    <property type="match status" value="1"/>
</dbReference>
<protein>
    <submittedName>
        <fullName evidence="3">DNA-binding NarL/FixJ family response regulator</fullName>
    </submittedName>
</protein>
<gene>
    <name evidence="3" type="ORF">HNQ40_000089</name>
</gene>
<keyword evidence="4" id="KW-1185">Reference proteome</keyword>
<organism evidence="3 4">
    <name type="scientific">Algisphaera agarilytica</name>
    <dbReference type="NCBI Taxonomy" id="1385975"/>
    <lineage>
        <taxon>Bacteria</taxon>
        <taxon>Pseudomonadati</taxon>
        <taxon>Planctomycetota</taxon>
        <taxon>Phycisphaerae</taxon>
        <taxon>Phycisphaerales</taxon>
        <taxon>Phycisphaeraceae</taxon>
        <taxon>Algisphaera</taxon>
    </lineage>
</organism>
<evidence type="ECO:0000313" key="3">
    <source>
        <dbReference type="EMBL" id="MBB6428283.1"/>
    </source>
</evidence>
<proteinExistence type="predicted"/>
<dbReference type="RefSeq" id="WP_184675277.1">
    <property type="nucleotide sequence ID" value="NZ_JACHGY010000001.1"/>
</dbReference>
<evidence type="ECO:0000256" key="1">
    <source>
        <dbReference type="PROSITE-ProRule" id="PRU00169"/>
    </source>
</evidence>
<evidence type="ECO:0000313" key="4">
    <source>
        <dbReference type="Proteomes" id="UP000541810"/>
    </source>
</evidence>
<dbReference type="InterPro" id="IPR011006">
    <property type="entry name" value="CheY-like_superfamily"/>
</dbReference>
<dbReference type="Proteomes" id="UP000541810">
    <property type="component" value="Unassembled WGS sequence"/>
</dbReference>
<dbReference type="AlphaFoldDB" id="A0A7X0LJT7"/>
<dbReference type="CDD" id="cd00156">
    <property type="entry name" value="REC"/>
    <property type="match status" value="1"/>
</dbReference>
<feature type="modified residue" description="4-aspartylphosphate" evidence="1">
    <location>
        <position position="51"/>
    </location>
</feature>
<name>A0A7X0LJT7_9BACT</name>
<sequence>MHLIYSALIVDDDPIACAFMKWFLEDRFPYLRVVTSTEPKAVHGFSLYFLDNDFEGDERAVDLVQKIRGEAKNAFISVFSARLDTAAFKQLLNAGCDGAFEKGKPGELSVLESKIRAYLYQRELRASQVVDRGFTSTFKAMTGLVTGWNQRLNATVTHKGGN</sequence>
<keyword evidence="1" id="KW-0597">Phosphoprotein</keyword>
<dbReference type="EMBL" id="JACHGY010000001">
    <property type="protein sequence ID" value="MBB6428283.1"/>
    <property type="molecule type" value="Genomic_DNA"/>
</dbReference>
<dbReference type="Gene3D" id="3.40.50.2300">
    <property type="match status" value="1"/>
</dbReference>
<dbReference type="GO" id="GO:0003677">
    <property type="term" value="F:DNA binding"/>
    <property type="evidence" value="ECO:0007669"/>
    <property type="project" value="UniProtKB-KW"/>
</dbReference>
<keyword evidence="3" id="KW-0238">DNA-binding</keyword>
<dbReference type="GO" id="GO:0000160">
    <property type="term" value="P:phosphorelay signal transduction system"/>
    <property type="evidence" value="ECO:0007669"/>
    <property type="project" value="InterPro"/>
</dbReference>
<reference evidence="3 4" key="1">
    <citation type="submission" date="2020-08" db="EMBL/GenBank/DDBJ databases">
        <title>Genomic Encyclopedia of Type Strains, Phase IV (KMG-IV): sequencing the most valuable type-strain genomes for metagenomic binning, comparative biology and taxonomic classification.</title>
        <authorList>
            <person name="Goeker M."/>
        </authorList>
    </citation>
    <scope>NUCLEOTIDE SEQUENCE [LARGE SCALE GENOMIC DNA]</scope>
    <source>
        <strain evidence="3 4">DSM 103725</strain>
    </source>
</reference>